<dbReference type="InterPro" id="IPR001387">
    <property type="entry name" value="Cro/C1-type_HTH"/>
</dbReference>
<accession>A0AA47ICG4</accession>
<dbReference type="InterPro" id="IPR039554">
    <property type="entry name" value="HigA2-like_HTH"/>
</dbReference>
<sequence>MQTPETLARPGRTAPKAPVTTGEVTAMKNQNTYAMFSSDPAEFNKQALKGKLGITLIQLIRANGWSQATTSERLKVAQPRISDLMRGKLDRFSIDALMELMFRAGYTFDYEFDFPEGDKAQPRLEMKLKKAML</sequence>
<protein>
    <submittedName>
        <fullName evidence="2">Helix-turn-helix domain-containing protein</fullName>
    </submittedName>
</protein>
<dbReference type="RefSeq" id="WP_268214357.1">
    <property type="nucleotide sequence ID" value="NZ_CP107241.1"/>
</dbReference>
<dbReference type="CDD" id="cd00093">
    <property type="entry name" value="HTH_XRE"/>
    <property type="match status" value="1"/>
</dbReference>
<proteinExistence type="predicted"/>
<evidence type="ECO:0000313" key="3">
    <source>
        <dbReference type="Proteomes" id="UP001164737"/>
    </source>
</evidence>
<evidence type="ECO:0000259" key="1">
    <source>
        <dbReference type="Pfam" id="PF13744"/>
    </source>
</evidence>
<reference evidence="2" key="1">
    <citation type="submission" date="2022-10" db="EMBL/GenBank/DDBJ databases">
        <title>Complete genome sequence resource for Xanthomonas hortorum isolated from Greek Oregano.</title>
        <authorList>
            <person name="Gonzalez-Tobon J."/>
            <person name="Helmann T.C."/>
            <person name="Daughtrey M."/>
            <person name="Stodghill P.V."/>
            <person name="Filiatrault M.J."/>
        </authorList>
    </citation>
    <scope>NUCLEOTIDE SEQUENCE</scope>
    <source>
        <strain evidence="2">Oregano 108</strain>
    </source>
</reference>
<organism evidence="2 3">
    <name type="scientific">Xanthomonas hortorum</name>
    <dbReference type="NCBI Taxonomy" id="56454"/>
    <lineage>
        <taxon>Bacteria</taxon>
        <taxon>Pseudomonadati</taxon>
        <taxon>Pseudomonadota</taxon>
        <taxon>Gammaproteobacteria</taxon>
        <taxon>Lysobacterales</taxon>
        <taxon>Lysobacteraceae</taxon>
        <taxon>Xanthomonas</taxon>
    </lineage>
</organism>
<evidence type="ECO:0000313" key="2">
    <source>
        <dbReference type="EMBL" id="WAH65504.1"/>
    </source>
</evidence>
<dbReference type="Pfam" id="PF13744">
    <property type="entry name" value="HTH_37"/>
    <property type="match status" value="1"/>
</dbReference>
<dbReference type="SUPFAM" id="SSF47413">
    <property type="entry name" value="lambda repressor-like DNA-binding domains"/>
    <property type="match status" value="1"/>
</dbReference>
<gene>
    <name evidence="2" type="ORF">OEG85_05960</name>
</gene>
<dbReference type="InterPro" id="IPR010982">
    <property type="entry name" value="Lambda_DNA-bd_dom_sf"/>
</dbReference>
<feature type="domain" description="HigA2-like helix-turn-helix" evidence="1">
    <location>
        <begin position="43"/>
        <end position="107"/>
    </location>
</feature>
<name>A0AA47ICG4_9XANT</name>
<dbReference type="Gene3D" id="1.10.260.40">
    <property type="entry name" value="lambda repressor-like DNA-binding domains"/>
    <property type="match status" value="1"/>
</dbReference>
<dbReference type="EMBL" id="CP107241">
    <property type="protein sequence ID" value="WAH65504.1"/>
    <property type="molecule type" value="Genomic_DNA"/>
</dbReference>
<dbReference type="GO" id="GO:0003677">
    <property type="term" value="F:DNA binding"/>
    <property type="evidence" value="ECO:0007669"/>
    <property type="project" value="InterPro"/>
</dbReference>
<dbReference type="Proteomes" id="UP001164737">
    <property type="component" value="Chromosome"/>
</dbReference>
<dbReference type="AlphaFoldDB" id="A0AA47ICG4"/>